<feature type="transmembrane region" description="Helical" evidence="1">
    <location>
        <begin position="247"/>
        <end position="265"/>
    </location>
</feature>
<dbReference type="InterPro" id="IPR010266">
    <property type="entry name" value="NnrS"/>
</dbReference>
<feature type="transmembrane region" description="Helical" evidence="1">
    <location>
        <begin position="342"/>
        <end position="363"/>
    </location>
</feature>
<evidence type="ECO:0000313" key="3">
    <source>
        <dbReference type="Proteomes" id="UP001230253"/>
    </source>
</evidence>
<reference evidence="2 3" key="1">
    <citation type="submission" date="2023-07" db="EMBL/GenBank/DDBJ databases">
        <title>Genomic Encyclopedia of Type Strains, Phase IV (KMG-IV): sequencing the most valuable type-strain genomes for metagenomic binning, comparative biology and taxonomic classification.</title>
        <authorList>
            <person name="Goeker M."/>
        </authorList>
    </citation>
    <scope>NUCLEOTIDE SEQUENCE [LARGE SCALE GENOMIC DNA]</scope>
    <source>
        <strain evidence="2 3">DSM 11549</strain>
    </source>
</reference>
<feature type="transmembrane region" description="Helical" evidence="1">
    <location>
        <begin position="277"/>
        <end position="297"/>
    </location>
</feature>
<comment type="caution">
    <text evidence="2">The sequence shown here is derived from an EMBL/GenBank/DDBJ whole genome shotgun (WGS) entry which is preliminary data.</text>
</comment>
<feature type="transmembrane region" description="Helical" evidence="1">
    <location>
        <begin position="375"/>
        <end position="394"/>
    </location>
</feature>
<organism evidence="2 3">
    <name type="scientific">Rhodopseudomonas julia</name>
    <dbReference type="NCBI Taxonomy" id="200617"/>
    <lineage>
        <taxon>Bacteria</taxon>
        <taxon>Pseudomonadati</taxon>
        <taxon>Pseudomonadota</taxon>
        <taxon>Alphaproteobacteria</taxon>
        <taxon>Hyphomicrobiales</taxon>
        <taxon>Nitrobacteraceae</taxon>
        <taxon>Rhodopseudomonas</taxon>
    </lineage>
</organism>
<feature type="transmembrane region" description="Helical" evidence="1">
    <location>
        <begin position="24"/>
        <end position="47"/>
    </location>
</feature>
<sequence>MPALLAPAVADFRRRSDWFFASPFRPFFIGASLFAASAVPVWLWLYLVHPAEVAGMPALEWHAHEMVFGYLPAVMAGYLLSLAAKGARKGALSGRSLALVFFLWIAGRLLPLFVPFVFGAVIDLLFPLAVAGVLLGLSRGPGAKQSKHGLVLFPLLAAASLAHRVFAFGDGALDYEVAALLSRLGIAVGALLIGAVGGRLVPELTRLALGEEAGERVPEPYRRFDLIALLSLSAGLVAWVLMPSHPLTFVLAGMAALINLARLGRWRGFLLNDLPTLALHAGYLWLIAGLFFAALAASPASFVPADAALHALSAGAIGTMTLAVMARLTVSREQGGLAGKVVRLAIVLVHAGAILRVVAPFVLDLYRPLLVSGGTLWSAAFLVFFAVQIAPLFGGRIGVRGA</sequence>
<feature type="transmembrane region" description="Helical" evidence="1">
    <location>
        <begin position="149"/>
        <end position="168"/>
    </location>
</feature>
<keyword evidence="1" id="KW-1133">Transmembrane helix</keyword>
<evidence type="ECO:0000256" key="1">
    <source>
        <dbReference type="SAM" id="Phobius"/>
    </source>
</evidence>
<proteinExistence type="predicted"/>
<dbReference type="EMBL" id="JAUSUK010000001">
    <property type="protein sequence ID" value="MDQ0325837.1"/>
    <property type="molecule type" value="Genomic_DNA"/>
</dbReference>
<feature type="transmembrane region" description="Helical" evidence="1">
    <location>
        <begin position="223"/>
        <end position="241"/>
    </location>
</feature>
<protein>
    <submittedName>
        <fullName evidence="2">Uncharacterized protein involved in response to NO</fullName>
    </submittedName>
</protein>
<keyword evidence="1" id="KW-0812">Transmembrane</keyword>
<dbReference type="Pfam" id="PF05940">
    <property type="entry name" value="NnrS"/>
    <property type="match status" value="1"/>
</dbReference>
<dbReference type="Proteomes" id="UP001230253">
    <property type="component" value="Unassembled WGS sequence"/>
</dbReference>
<feature type="transmembrane region" description="Helical" evidence="1">
    <location>
        <begin position="67"/>
        <end position="84"/>
    </location>
</feature>
<accession>A0ABU0C9T7</accession>
<gene>
    <name evidence="2" type="ORF">J2R99_001686</name>
</gene>
<dbReference type="RefSeq" id="WP_307153993.1">
    <property type="nucleotide sequence ID" value="NZ_JAUSUK010000001.1"/>
</dbReference>
<feature type="transmembrane region" description="Helical" evidence="1">
    <location>
        <begin position="120"/>
        <end position="137"/>
    </location>
</feature>
<name>A0ABU0C9T7_9BRAD</name>
<keyword evidence="3" id="KW-1185">Reference proteome</keyword>
<evidence type="ECO:0000313" key="2">
    <source>
        <dbReference type="EMBL" id="MDQ0325837.1"/>
    </source>
</evidence>
<feature type="transmembrane region" description="Helical" evidence="1">
    <location>
        <begin position="309"/>
        <end position="330"/>
    </location>
</feature>
<feature type="transmembrane region" description="Helical" evidence="1">
    <location>
        <begin position="96"/>
        <end position="114"/>
    </location>
</feature>
<feature type="transmembrane region" description="Helical" evidence="1">
    <location>
        <begin position="180"/>
        <end position="202"/>
    </location>
</feature>
<keyword evidence="1" id="KW-0472">Membrane</keyword>